<keyword evidence="2" id="KW-0732">Signal</keyword>
<gene>
    <name evidence="3" type="ORF">GCM10009824_09420</name>
</gene>
<feature type="signal peptide" evidence="2">
    <location>
        <begin position="1"/>
        <end position="24"/>
    </location>
</feature>
<dbReference type="EMBL" id="BAAAQA010000008">
    <property type="protein sequence ID" value="GAA2112995.1"/>
    <property type="molecule type" value="Genomic_DNA"/>
</dbReference>
<feature type="region of interest" description="Disordered" evidence="1">
    <location>
        <begin position="237"/>
        <end position="259"/>
    </location>
</feature>
<organism evidence="3 4">
    <name type="scientific">Kocuria atrinae</name>
    <dbReference type="NCBI Taxonomy" id="592377"/>
    <lineage>
        <taxon>Bacteria</taxon>
        <taxon>Bacillati</taxon>
        <taxon>Actinomycetota</taxon>
        <taxon>Actinomycetes</taxon>
        <taxon>Micrococcales</taxon>
        <taxon>Micrococcaceae</taxon>
        <taxon>Kocuria</taxon>
    </lineage>
</organism>
<feature type="compositionally biased region" description="Low complexity" evidence="1">
    <location>
        <begin position="35"/>
        <end position="73"/>
    </location>
</feature>
<accession>A0ABN2XM83</accession>
<evidence type="ECO:0000256" key="2">
    <source>
        <dbReference type="SAM" id="SignalP"/>
    </source>
</evidence>
<dbReference type="RefSeq" id="WP_344223859.1">
    <property type="nucleotide sequence ID" value="NZ_BAAAQA010000008.1"/>
</dbReference>
<dbReference type="PROSITE" id="PS51257">
    <property type="entry name" value="PROKAR_LIPOPROTEIN"/>
    <property type="match status" value="1"/>
</dbReference>
<protein>
    <recommendedName>
        <fullName evidence="5">Lipoprotein</fullName>
    </recommendedName>
</protein>
<sequence>MKKKATVITATALSIPLLVGCGQADTEATANPTDGSSEASSPASQTAQASGAETAPQSTESAAPSADPASTATGEQSDGVEQLPAVTDPCAGQCTETARIPVDHPKFGTMEVVTYHEVTSAPGAAPTTGEGSYALYQDGRPVGFVPSADGVGVVTFGQEPKLPGQTWDLANGSNVDKHGNVFLSYGDGVTVLTPTEKGYDSNGSMPPAEGEKAPFSNSGLKIDANGEATIIQKKVDENGTDTGETVEYTWDGSGFTAKS</sequence>
<feature type="chain" id="PRO_5046884201" description="Lipoprotein" evidence="2">
    <location>
        <begin position="25"/>
        <end position="259"/>
    </location>
</feature>
<name>A0ABN2XM83_9MICC</name>
<keyword evidence="4" id="KW-1185">Reference proteome</keyword>
<evidence type="ECO:0000313" key="3">
    <source>
        <dbReference type="EMBL" id="GAA2112995.1"/>
    </source>
</evidence>
<comment type="caution">
    <text evidence="3">The sequence shown here is derived from an EMBL/GenBank/DDBJ whole genome shotgun (WGS) entry which is preliminary data.</text>
</comment>
<proteinExistence type="predicted"/>
<feature type="region of interest" description="Disordered" evidence="1">
    <location>
        <begin position="25"/>
        <end position="80"/>
    </location>
</feature>
<evidence type="ECO:0000313" key="4">
    <source>
        <dbReference type="Proteomes" id="UP001500166"/>
    </source>
</evidence>
<dbReference type="Proteomes" id="UP001500166">
    <property type="component" value="Unassembled WGS sequence"/>
</dbReference>
<evidence type="ECO:0008006" key="5">
    <source>
        <dbReference type="Google" id="ProtNLM"/>
    </source>
</evidence>
<reference evidence="3 4" key="1">
    <citation type="journal article" date="2019" name="Int. J. Syst. Evol. Microbiol.">
        <title>The Global Catalogue of Microorganisms (GCM) 10K type strain sequencing project: providing services to taxonomists for standard genome sequencing and annotation.</title>
        <authorList>
            <consortium name="The Broad Institute Genomics Platform"/>
            <consortium name="The Broad Institute Genome Sequencing Center for Infectious Disease"/>
            <person name="Wu L."/>
            <person name="Ma J."/>
        </authorList>
    </citation>
    <scope>NUCLEOTIDE SEQUENCE [LARGE SCALE GENOMIC DNA]</scope>
    <source>
        <strain evidence="3 4">JCM 15914</strain>
    </source>
</reference>
<evidence type="ECO:0000256" key="1">
    <source>
        <dbReference type="SAM" id="MobiDB-lite"/>
    </source>
</evidence>